<reference evidence="3" key="1">
    <citation type="submission" date="2020-05" db="EMBL/GenBank/DDBJ databases">
        <title>Mycena genomes resolve the evolution of fungal bioluminescence.</title>
        <authorList>
            <person name="Tsai I.J."/>
        </authorList>
    </citation>
    <scope>NUCLEOTIDE SEQUENCE</scope>
    <source>
        <strain evidence="3">CCC161011</strain>
    </source>
</reference>
<feature type="transmembrane region" description="Helical" evidence="2">
    <location>
        <begin position="214"/>
        <end position="241"/>
    </location>
</feature>
<evidence type="ECO:0000256" key="2">
    <source>
        <dbReference type="SAM" id="Phobius"/>
    </source>
</evidence>
<evidence type="ECO:0000256" key="1">
    <source>
        <dbReference type="SAM" id="MobiDB-lite"/>
    </source>
</evidence>
<name>A0A8H6X2R7_9AGAR</name>
<protein>
    <submittedName>
        <fullName evidence="3">Uncharacterized protein</fullName>
    </submittedName>
</protein>
<keyword evidence="2" id="KW-0472">Membrane</keyword>
<feature type="transmembrane region" description="Helical" evidence="2">
    <location>
        <begin position="179"/>
        <end position="202"/>
    </location>
</feature>
<keyword evidence="2" id="KW-0812">Transmembrane</keyword>
<feature type="transmembrane region" description="Helical" evidence="2">
    <location>
        <begin position="12"/>
        <end position="41"/>
    </location>
</feature>
<dbReference type="Proteomes" id="UP000620124">
    <property type="component" value="Unassembled WGS sequence"/>
</dbReference>
<feature type="transmembrane region" description="Helical" evidence="2">
    <location>
        <begin position="92"/>
        <end position="116"/>
    </location>
</feature>
<dbReference type="OrthoDB" id="3354175at2759"/>
<organism evidence="3 4">
    <name type="scientific">Mycena venus</name>
    <dbReference type="NCBI Taxonomy" id="2733690"/>
    <lineage>
        <taxon>Eukaryota</taxon>
        <taxon>Fungi</taxon>
        <taxon>Dikarya</taxon>
        <taxon>Basidiomycota</taxon>
        <taxon>Agaricomycotina</taxon>
        <taxon>Agaricomycetes</taxon>
        <taxon>Agaricomycetidae</taxon>
        <taxon>Agaricales</taxon>
        <taxon>Marasmiineae</taxon>
        <taxon>Mycenaceae</taxon>
        <taxon>Mycena</taxon>
    </lineage>
</organism>
<feature type="transmembrane region" description="Helical" evidence="2">
    <location>
        <begin position="53"/>
        <end position="72"/>
    </location>
</feature>
<accession>A0A8H6X2R7</accession>
<feature type="compositionally biased region" description="Basic and acidic residues" evidence="1">
    <location>
        <begin position="307"/>
        <end position="321"/>
    </location>
</feature>
<evidence type="ECO:0000313" key="3">
    <source>
        <dbReference type="EMBL" id="KAF7333095.1"/>
    </source>
</evidence>
<evidence type="ECO:0000313" key="4">
    <source>
        <dbReference type="Proteomes" id="UP000620124"/>
    </source>
</evidence>
<dbReference type="EMBL" id="JACAZI010000030">
    <property type="protein sequence ID" value="KAF7333095.1"/>
    <property type="molecule type" value="Genomic_DNA"/>
</dbReference>
<feature type="transmembrane region" description="Helical" evidence="2">
    <location>
        <begin position="253"/>
        <end position="271"/>
    </location>
</feature>
<gene>
    <name evidence="3" type="ORF">MVEN_02374700</name>
</gene>
<comment type="caution">
    <text evidence="3">The sequence shown here is derived from an EMBL/GenBank/DDBJ whole genome shotgun (WGS) entry which is preliminary data.</text>
</comment>
<feature type="compositionally biased region" description="Polar residues" evidence="1">
    <location>
        <begin position="294"/>
        <end position="306"/>
    </location>
</feature>
<proteinExistence type="predicted"/>
<dbReference type="AlphaFoldDB" id="A0A8H6X2R7"/>
<sequence length="321" mass="34780">MTVPLGGTGLSYAASAFLSIILESMFYGLFVFMFAISSFVLCRKRTDVPTALANVNIPVLAVSSSMFIIASMHLGIDAYSAMEAFVYFPKGAFAWLLSTGTNTPAAILKTVLYHLQTTLADGFIIYRLYKVWGDNKLICLPFVLCFFASIATGIGAITSGVLRKPTQSIFSASLHNWPLSFYVLTFVVNVGCTSLMAYRIWVVNRKAKIFNAGTLLPVAVVIVESGMVYAVFVVTLLAFFLSNSGAYKIVQDMLIQIIGLVFCGIIASVGLRQLESNKSTTGKSSKVSALVFGSESTATANPSRSRSYSEQERIDVEKGEV</sequence>
<keyword evidence="2" id="KW-1133">Transmembrane helix</keyword>
<feature type="region of interest" description="Disordered" evidence="1">
    <location>
        <begin position="294"/>
        <end position="321"/>
    </location>
</feature>
<keyword evidence="4" id="KW-1185">Reference proteome</keyword>
<feature type="transmembrane region" description="Helical" evidence="2">
    <location>
        <begin position="137"/>
        <end position="159"/>
    </location>
</feature>